<dbReference type="Gene3D" id="3.40.710.10">
    <property type="entry name" value="DD-peptidase/beta-lactamase superfamily"/>
    <property type="match status" value="1"/>
</dbReference>
<accession>A0A191ZSJ7</accession>
<dbReference type="GO" id="GO:0071555">
    <property type="term" value="P:cell wall organization"/>
    <property type="evidence" value="ECO:0007669"/>
    <property type="project" value="TreeGrafter"/>
</dbReference>
<evidence type="ECO:0000313" key="9">
    <source>
        <dbReference type="Proteomes" id="UP000078572"/>
    </source>
</evidence>
<dbReference type="STRING" id="190721.ACS15_0155"/>
<comment type="catalytic activity">
    <reaction evidence="1 7">
        <text>a beta-lactam + H2O = a substituted beta-amino acid</text>
        <dbReference type="Rhea" id="RHEA:20401"/>
        <dbReference type="ChEBI" id="CHEBI:15377"/>
        <dbReference type="ChEBI" id="CHEBI:35627"/>
        <dbReference type="ChEBI" id="CHEBI:140347"/>
        <dbReference type="EC" id="3.5.2.6"/>
    </reaction>
</comment>
<dbReference type="GO" id="GO:0008800">
    <property type="term" value="F:beta-lactamase activity"/>
    <property type="evidence" value="ECO:0007669"/>
    <property type="project" value="UniProtKB-UniRule"/>
</dbReference>
<dbReference type="InterPro" id="IPR050515">
    <property type="entry name" value="Beta-lactam/transpept"/>
</dbReference>
<dbReference type="AlphaFoldDB" id="A0A191ZSJ7"/>
<evidence type="ECO:0000256" key="6">
    <source>
        <dbReference type="ARBA" id="ARBA00023251"/>
    </source>
</evidence>
<dbReference type="InterPro" id="IPR002137">
    <property type="entry name" value="Beta-lactam_class-D_AS"/>
</dbReference>
<keyword evidence="6 7" id="KW-0046">Antibiotic resistance</keyword>
<proteinExistence type="inferred from homology"/>
<dbReference type="PROSITE" id="PS00337">
    <property type="entry name" value="BETA_LACTAMASE_D"/>
    <property type="match status" value="1"/>
</dbReference>
<dbReference type="RefSeq" id="WP_064801245.1">
    <property type="nucleotide sequence ID" value="NZ_CP016022.1"/>
</dbReference>
<organism evidence="8 9">
    <name type="scientific">Ralstonia insidiosa</name>
    <dbReference type="NCBI Taxonomy" id="190721"/>
    <lineage>
        <taxon>Bacteria</taxon>
        <taxon>Pseudomonadati</taxon>
        <taxon>Pseudomonadota</taxon>
        <taxon>Betaproteobacteria</taxon>
        <taxon>Burkholderiales</taxon>
        <taxon>Burkholderiaceae</taxon>
        <taxon>Ralstonia</taxon>
    </lineage>
</organism>
<dbReference type="PANTHER" id="PTHR30627:SF6">
    <property type="entry name" value="BETA-LACTAMASE YBXI-RELATED"/>
    <property type="match status" value="1"/>
</dbReference>
<dbReference type="GO" id="GO:0046677">
    <property type="term" value="P:response to antibiotic"/>
    <property type="evidence" value="ECO:0007669"/>
    <property type="project" value="UniProtKB-UniRule"/>
</dbReference>
<dbReference type="OrthoDB" id="9762883at2"/>
<dbReference type="SUPFAM" id="SSF56601">
    <property type="entry name" value="beta-lactamase/transpeptidase-like"/>
    <property type="match status" value="1"/>
</dbReference>
<name>A0A191ZSJ7_9RALS</name>
<reference evidence="9" key="1">
    <citation type="submission" date="2016-06" db="EMBL/GenBank/DDBJ databases">
        <authorList>
            <person name="Xu Y."/>
            <person name="Nagy A."/>
            <person name="Yan X."/>
            <person name="Kim S.W."/>
            <person name="Haley B."/>
            <person name="Liu N.T."/>
            <person name="Nou X."/>
        </authorList>
    </citation>
    <scope>NUCLEOTIDE SEQUENCE [LARGE SCALE GENOMIC DNA]</scope>
    <source>
        <strain evidence="9">ATCC 49129</strain>
    </source>
</reference>
<gene>
    <name evidence="8" type="ORF">A9Y76_00740</name>
</gene>
<evidence type="ECO:0000256" key="5">
    <source>
        <dbReference type="ARBA" id="ARBA00022801"/>
    </source>
</evidence>
<evidence type="ECO:0000256" key="3">
    <source>
        <dbReference type="ARBA" id="ARBA00012865"/>
    </source>
</evidence>
<dbReference type="GO" id="GO:0017001">
    <property type="term" value="P:antibiotic catabolic process"/>
    <property type="evidence" value="ECO:0007669"/>
    <property type="project" value="InterPro"/>
</dbReference>
<dbReference type="EC" id="3.5.2.6" evidence="3 7"/>
<dbReference type="EMBL" id="CP016022">
    <property type="protein sequence ID" value="ANJ71095.1"/>
    <property type="molecule type" value="Genomic_DNA"/>
</dbReference>
<dbReference type="GeneID" id="61524528"/>
<keyword evidence="9" id="KW-1185">Reference proteome</keyword>
<comment type="similarity">
    <text evidence="2 7">Belongs to the class-D beta-lactamase family.</text>
</comment>
<sequence length="273" mass="29623">MKRWCIAAAVLAVNLVSPTAHARTLCTVIADAASGNVLMQEGDCATRVTPASTFKIALSLMGFDAGILKDEHTPTLAYRDGDVAWGGDAWRQPTDAARWIQYSVVWFSQRVAQSLGDTRFQHYADVFDYGNRDVSGEPGKHNGTAGAWINSSLQISPLEQVAFLRKVANRTLPVSANALDMTWRVTEIAARPDGWAIHGKTGTGSPGAPITHEGNYDRAHAYGWFVGWATKGPRTLVFARLTQDAQMQPTPAGMRTRDALLSELPSLVDGVTR</sequence>
<keyword evidence="5 7" id="KW-0378">Hydrolase</keyword>
<evidence type="ECO:0000256" key="1">
    <source>
        <dbReference type="ARBA" id="ARBA00001526"/>
    </source>
</evidence>
<dbReference type="InterPro" id="IPR001460">
    <property type="entry name" value="PCN-bd_Tpept"/>
</dbReference>
<dbReference type="Proteomes" id="UP000078572">
    <property type="component" value="Chromosome 1"/>
</dbReference>
<evidence type="ECO:0000256" key="2">
    <source>
        <dbReference type="ARBA" id="ARBA00007898"/>
    </source>
</evidence>
<evidence type="ECO:0000313" key="8">
    <source>
        <dbReference type="EMBL" id="ANJ71095.1"/>
    </source>
</evidence>
<dbReference type="Pfam" id="PF00905">
    <property type="entry name" value="Transpeptidase"/>
    <property type="match status" value="1"/>
</dbReference>
<dbReference type="NCBIfam" id="NF000270">
    <property type="entry name" value="bla_class_D_alt"/>
    <property type="match status" value="1"/>
</dbReference>
<dbReference type="PANTHER" id="PTHR30627">
    <property type="entry name" value="PEPTIDOGLYCAN D,D-TRANSPEPTIDASE"/>
    <property type="match status" value="1"/>
</dbReference>
<evidence type="ECO:0000256" key="4">
    <source>
        <dbReference type="ARBA" id="ARBA00022729"/>
    </source>
</evidence>
<keyword evidence="4" id="KW-0732">Signal</keyword>
<dbReference type="GO" id="GO:0005886">
    <property type="term" value="C:plasma membrane"/>
    <property type="evidence" value="ECO:0007669"/>
    <property type="project" value="TreeGrafter"/>
</dbReference>
<evidence type="ECO:0000256" key="7">
    <source>
        <dbReference type="RuleBase" id="RU361140"/>
    </source>
</evidence>
<protein>
    <recommendedName>
        <fullName evidence="3 7">Beta-lactamase</fullName>
        <ecNumber evidence="3 7">3.5.2.6</ecNumber>
    </recommendedName>
</protein>
<dbReference type="GO" id="GO:0008658">
    <property type="term" value="F:penicillin binding"/>
    <property type="evidence" value="ECO:0007669"/>
    <property type="project" value="InterPro"/>
</dbReference>
<dbReference type="InterPro" id="IPR012338">
    <property type="entry name" value="Beta-lactam/transpept-like"/>
</dbReference>